<feature type="region of interest" description="Disordered" evidence="1">
    <location>
        <begin position="1"/>
        <end position="23"/>
    </location>
</feature>
<evidence type="ECO:0000313" key="3">
    <source>
        <dbReference type="Proteomes" id="UP000593568"/>
    </source>
</evidence>
<keyword evidence="3" id="KW-1185">Reference proteome</keyword>
<dbReference type="EMBL" id="JABEZW010000010">
    <property type="protein sequence ID" value="MBA0778282.1"/>
    <property type="molecule type" value="Genomic_DNA"/>
</dbReference>
<proteinExistence type="predicted"/>
<protein>
    <submittedName>
        <fullName evidence="2">Uncharacterized protein</fullName>
    </submittedName>
</protein>
<organism evidence="2 3">
    <name type="scientific">Gossypium trilobum</name>
    <dbReference type="NCBI Taxonomy" id="34281"/>
    <lineage>
        <taxon>Eukaryota</taxon>
        <taxon>Viridiplantae</taxon>
        <taxon>Streptophyta</taxon>
        <taxon>Embryophyta</taxon>
        <taxon>Tracheophyta</taxon>
        <taxon>Spermatophyta</taxon>
        <taxon>Magnoliopsida</taxon>
        <taxon>eudicotyledons</taxon>
        <taxon>Gunneridae</taxon>
        <taxon>Pentapetalae</taxon>
        <taxon>rosids</taxon>
        <taxon>malvids</taxon>
        <taxon>Malvales</taxon>
        <taxon>Malvaceae</taxon>
        <taxon>Malvoideae</taxon>
        <taxon>Gossypium</taxon>
    </lineage>
</organism>
<sequence length="64" mass="6803">MSLGSTVGEDNDNGFRSSIGHENVTDFATSVGKDNVNVAVNGEKESEAVLDENEIEVGTLMNMK</sequence>
<dbReference type="AlphaFoldDB" id="A0A7J9EZ03"/>
<gene>
    <name evidence="2" type="ORF">Gotri_006161</name>
</gene>
<comment type="caution">
    <text evidence="2">The sequence shown here is derived from an EMBL/GenBank/DDBJ whole genome shotgun (WGS) entry which is preliminary data.</text>
</comment>
<evidence type="ECO:0000313" key="2">
    <source>
        <dbReference type="EMBL" id="MBA0778282.1"/>
    </source>
</evidence>
<feature type="non-terminal residue" evidence="2">
    <location>
        <position position="64"/>
    </location>
</feature>
<evidence type="ECO:0000256" key="1">
    <source>
        <dbReference type="SAM" id="MobiDB-lite"/>
    </source>
</evidence>
<reference evidence="2 3" key="1">
    <citation type="journal article" date="2019" name="Genome Biol. Evol.">
        <title>Insights into the evolution of the New World diploid cottons (Gossypium, subgenus Houzingenia) based on genome sequencing.</title>
        <authorList>
            <person name="Grover C.E."/>
            <person name="Arick M.A. 2nd"/>
            <person name="Thrash A."/>
            <person name="Conover J.L."/>
            <person name="Sanders W.S."/>
            <person name="Peterson D.G."/>
            <person name="Frelichowski J.E."/>
            <person name="Scheffler J.A."/>
            <person name="Scheffler B.E."/>
            <person name="Wendel J.F."/>
        </authorList>
    </citation>
    <scope>NUCLEOTIDE SEQUENCE [LARGE SCALE GENOMIC DNA]</scope>
    <source>
        <strain evidence="2">8</strain>
        <tissue evidence="2">Leaf</tissue>
    </source>
</reference>
<dbReference type="Proteomes" id="UP000593568">
    <property type="component" value="Unassembled WGS sequence"/>
</dbReference>
<name>A0A7J9EZ03_9ROSI</name>
<accession>A0A7J9EZ03</accession>